<protein>
    <submittedName>
        <fullName evidence="1">4301_t:CDS:1</fullName>
    </submittedName>
</protein>
<dbReference type="AlphaFoldDB" id="A0A9N9P0G5"/>
<evidence type="ECO:0000313" key="2">
    <source>
        <dbReference type="Proteomes" id="UP000789405"/>
    </source>
</evidence>
<name>A0A9N9P0G5_9GLOM</name>
<comment type="caution">
    <text evidence="1">The sequence shown here is derived from an EMBL/GenBank/DDBJ whole genome shotgun (WGS) entry which is preliminary data.</text>
</comment>
<reference evidence="1" key="1">
    <citation type="submission" date="2021-06" db="EMBL/GenBank/DDBJ databases">
        <authorList>
            <person name="Kallberg Y."/>
            <person name="Tangrot J."/>
            <person name="Rosling A."/>
        </authorList>
    </citation>
    <scope>NUCLEOTIDE SEQUENCE</scope>
    <source>
        <strain evidence="1">MA453B</strain>
    </source>
</reference>
<sequence>IIAKLIKLKAHLAYKYKKVNSNIRIKVLILLTSNCIELDNNIALTSTTKTNKKYRLESSISIDNNYENVSTSPSKENQINKIVLKIVIDRSYRPINGIQKNYSNIPHHISIFLEKEIITIVEDIGPEKIAAIITNNESNI</sequence>
<dbReference type="Proteomes" id="UP000789405">
    <property type="component" value="Unassembled WGS sequence"/>
</dbReference>
<keyword evidence="2" id="KW-1185">Reference proteome</keyword>
<proteinExistence type="predicted"/>
<feature type="non-terminal residue" evidence="1">
    <location>
        <position position="1"/>
    </location>
</feature>
<organism evidence="1 2">
    <name type="scientific">Dentiscutata erythropus</name>
    <dbReference type="NCBI Taxonomy" id="1348616"/>
    <lineage>
        <taxon>Eukaryota</taxon>
        <taxon>Fungi</taxon>
        <taxon>Fungi incertae sedis</taxon>
        <taxon>Mucoromycota</taxon>
        <taxon>Glomeromycotina</taxon>
        <taxon>Glomeromycetes</taxon>
        <taxon>Diversisporales</taxon>
        <taxon>Gigasporaceae</taxon>
        <taxon>Dentiscutata</taxon>
    </lineage>
</organism>
<dbReference type="OrthoDB" id="2404095at2759"/>
<gene>
    <name evidence="1" type="ORF">DERYTH_LOCUS19333</name>
</gene>
<evidence type="ECO:0000313" key="1">
    <source>
        <dbReference type="EMBL" id="CAG8777972.1"/>
    </source>
</evidence>
<feature type="non-terminal residue" evidence="1">
    <location>
        <position position="140"/>
    </location>
</feature>
<dbReference type="EMBL" id="CAJVPY010021011">
    <property type="protein sequence ID" value="CAG8777972.1"/>
    <property type="molecule type" value="Genomic_DNA"/>
</dbReference>
<accession>A0A9N9P0G5</accession>